<dbReference type="RefSeq" id="WP_012831567.1">
    <property type="nucleotide sequence ID" value="NC_013440.1"/>
</dbReference>
<dbReference type="STRING" id="502025.Hoch_6506"/>
<reference evidence="2 3" key="1">
    <citation type="journal article" date="2010" name="Stand. Genomic Sci.">
        <title>Complete genome sequence of Haliangium ochraceum type strain (SMP-2).</title>
        <authorList>
            <consortium name="US DOE Joint Genome Institute (JGI-PGF)"/>
            <person name="Ivanova N."/>
            <person name="Daum C."/>
            <person name="Lang E."/>
            <person name="Abt B."/>
            <person name="Kopitz M."/>
            <person name="Saunders E."/>
            <person name="Lapidus A."/>
            <person name="Lucas S."/>
            <person name="Glavina Del Rio T."/>
            <person name="Nolan M."/>
            <person name="Tice H."/>
            <person name="Copeland A."/>
            <person name="Cheng J.F."/>
            <person name="Chen F."/>
            <person name="Bruce D."/>
            <person name="Goodwin L."/>
            <person name="Pitluck S."/>
            <person name="Mavromatis K."/>
            <person name="Pati A."/>
            <person name="Mikhailova N."/>
            <person name="Chen A."/>
            <person name="Palaniappan K."/>
            <person name="Land M."/>
            <person name="Hauser L."/>
            <person name="Chang Y.J."/>
            <person name="Jeffries C.D."/>
            <person name="Detter J.C."/>
            <person name="Brettin T."/>
            <person name="Rohde M."/>
            <person name="Goker M."/>
            <person name="Bristow J."/>
            <person name="Markowitz V."/>
            <person name="Eisen J.A."/>
            <person name="Hugenholtz P."/>
            <person name="Kyrpides N.C."/>
            <person name="Klenk H.P."/>
        </authorList>
    </citation>
    <scope>NUCLEOTIDE SEQUENCE [LARGE SCALE GENOMIC DNA]</scope>
    <source>
        <strain evidence="3">DSM 14365 / CIP 107738 / JCM 11303 / AJ 13395 / SMP-2</strain>
    </source>
</reference>
<dbReference type="KEGG" id="hoh:Hoch_6506"/>
<dbReference type="PANTHER" id="PTHR45947:SF15">
    <property type="entry name" value="TEICHURONIC ACID BIOSYNTHESIS GLYCOSYLTRANSFERASE TUAC-RELATED"/>
    <property type="match status" value="1"/>
</dbReference>
<evidence type="ECO:0000259" key="1">
    <source>
        <dbReference type="Pfam" id="PF13579"/>
    </source>
</evidence>
<dbReference type="Gene3D" id="3.40.50.2000">
    <property type="entry name" value="Glycogen Phosphorylase B"/>
    <property type="match status" value="2"/>
</dbReference>
<dbReference type="SUPFAM" id="SSF53756">
    <property type="entry name" value="UDP-Glycosyltransferase/glycogen phosphorylase"/>
    <property type="match status" value="1"/>
</dbReference>
<dbReference type="Pfam" id="PF13692">
    <property type="entry name" value="Glyco_trans_1_4"/>
    <property type="match status" value="1"/>
</dbReference>
<dbReference type="GO" id="GO:0016757">
    <property type="term" value="F:glycosyltransferase activity"/>
    <property type="evidence" value="ECO:0007669"/>
    <property type="project" value="TreeGrafter"/>
</dbReference>
<dbReference type="HOGENOM" id="CLU_009583_2_5_7"/>
<dbReference type="OrthoDB" id="9806653at2"/>
<dbReference type="Pfam" id="PF13579">
    <property type="entry name" value="Glyco_trans_4_4"/>
    <property type="match status" value="1"/>
</dbReference>
<dbReference type="EMBL" id="CP001804">
    <property type="protein sequence ID" value="ACY18975.1"/>
    <property type="molecule type" value="Genomic_DNA"/>
</dbReference>
<protein>
    <submittedName>
        <fullName evidence="2">Glycosyl transferase group 1</fullName>
    </submittedName>
</protein>
<gene>
    <name evidence="2" type="ordered locus">Hoch_6506</name>
</gene>
<keyword evidence="2" id="KW-0808">Transferase</keyword>
<dbReference type="Proteomes" id="UP000001880">
    <property type="component" value="Chromosome"/>
</dbReference>
<accession>D0LQG6</accession>
<dbReference type="eggNOG" id="COG0438">
    <property type="taxonomic scope" value="Bacteria"/>
</dbReference>
<dbReference type="InterPro" id="IPR050194">
    <property type="entry name" value="Glycosyltransferase_grp1"/>
</dbReference>
<evidence type="ECO:0000313" key="3">
    <source>
        <dbReference type="Proteomes" id="UP000001880"/>
    </source>
</evidence>
<evidence type="ECO:0000313" key="2">
    <source>
        <dbReference type="EMBL" id="ACY18975.1"/>
    </source>
</evidence>
<feature type="domain" description="Glycosyltransferase subfamily 4-like N-terminal" evidence="1">
    <location>
        <begin position="15"/>
        <end position="158"/>
    </location>
</feature>
<proteinExistence type="predicted"/>
<dbReference type="AlphaFoldDB" id="D0LQG6"/>
<organism evidence="2 3">
    <name type="scientific">Haliangium ochraceum (strain DSM 14365 / JCM 11303 / SMP-2)</name>
    <dbReference type="NCBI Taxonomy" id="502025"/>
    <lineage>
        <taxon>Bacteria</taxon>
        <taxon>Pseudomonadati</taxon>
        <taxon>Myxococcota</taxon>
        <taxon>Polyangia</taxon>
        <taxon>Haliangiales</taxon>
        <taxon>Kofleriaceae</taxon>
        <taxon>Haliangium</taxon>
    </lineage>
</organism>
<sequence>MSRLLYVVPPAGALGGVARSAARMIAAMRAAGHAVCAVHPDGDLFPGDVRADGDSYRFGALEPARPADWIAPVCEAARAWSPSLIVGYYGTLHGYAAAMAAERIGVPAVLCLRGNDVDRDPGVPERRARLLAALERAAAVVTVSTEMASKVRALSGAHAHFVSNSVDTALFYPELEAGAGFRARHGLAADARVLGLFGEFKPKRGLDRLAYIDALSEVALARGQGWRVLLVGRVRAEVREQVAGHWLHIDYLRDAAELRAAYAACDAVAQPSHHDGMPNVVLEAMACARPVIASPVGGMPDIVRTGENGVLCRSDGAWDEALRLVAAQPEMGARARETVPSIDDERRAFEAVFASIL</sequence>
<dbReference type="PANTHER" id="PTHR45947">
    <property type="entry name" value="SULFOQUINOVOSYL TRANSFERASE SQD2"/>
    <property type="match status" value="1"/>
</dbReference>
<name>D0LQG6_HALO1</name>
<dbReference type="InterPro" id="IPR028098">
    <property type="entry name" value="Glyco_trans_4-like_N"/>
</dbReference>
<keyword evidence="3" id="KW-1185">Reference proteome</keyword>